<dbReference type="AlphaFoldDB" id="A0A2P2NN67"/>
<dbReference type="EMBL" id="GGEC01063468">
    <property type="protein sequence ID" value="MBX43952.1"/>
    <property type="molecule type" value="Transcribed_RNA"/>
</dbReference>
<keyword evidence="1" id="KW-0472">Membrane</keyword>
<organism evidence="2">
    <name type="scientific">Rhizophora mucronata</name>
    <name type="common">Asiatic mangrove</name>
    <dbReference type="NCBI Taxonomy" id="61149"/>
    <lineage>
        <taxon>Eukaryota</taxon>
        <taxon>Viridiplantae</taxon>
        <taxon>Streptophyta</taxon>
        <taxon>Embryophyta</taxon>
        <taxon>Tracheophyta</taxon>
        <taxon>Spermatophyta</taxon>
        <taxon>Magnoliopsida</taxon>
        <taxon>eudicotyledons</taxon>
        <taxon>Gunneridae</taxon>
        <taxon>Pentapetalae</taxon>
        <taxon>rosids</taxon>
        <taxon>fabids</taxon>
        <taxon>Malpighiales</taxon>
        <taxon>Rhizophoraceae</taxon>
        <taxon>Rhizophora</taxon>
    </lineage>
</organism>
<keyword evidence="1" id="KW-1133">Transmembrane helix</keyword>
<evidence type="ECO:0000256" key="1">
    <source>
        <dbReference type="SAM" id="Phobius"/>
    </source>
</evidence>
<proteinExistence type="predicted"/>
<keyword evidence="1" id="KW-0812">Transmembrane</keyword>
<sequence length="45" mass="5060">MSYMPWCRICICAVGDSVYYICCASFLLLTIFVFGGDLTRIILTS</sequence>
<evidence type="ECO:0000313" key="2">
    <source>
        <dbReference type="EMBL" id="MBX43952.1"/>
    </source>
</evidence>
<accession>A0A2P2NN67</accession>
<protein>
    <submittedName>
        <fullName evidence="2">Uncharacterized protein</fullName>
    </submittedName>
</protein>
<feature type="transmembrane region" description="Helical" evidence="1">
    <location>
        <begin position="18"/>
        <end position="43"/>
    </location>
</feature>
<reference evidence="2" key="1">
    <citation type="submission" date="2018-02" db="EMBL/GenBank/DDBJ databases">
        <title>Rhizophora mucronata_Transcriptome.</title>
        <authorList>
            <person name="Meera S.P."/>
            <person name="Sreeshan A."/>
            <person name="Augustine A."/>
        </authorList>
    </citation>
    <scope>NUCLEOTIDE SEQUENCE</scope>
    <source>
        <tissue evidence="2">Leaf</tissue>
    </source>
</reference>
<name>A0A2P2NN67_RHIMU</name>